<proteinExistence type="predicted"/>
<name>A0A081AUB4_PHYNI</name>
<evidence type="ECO:0000313" key="2">
    <source>
        <dbReference type="EMBL" id="ETO82475.1"/>
    </source>
</evidence>
<evidence type="ECO:0000256" key="1">
    <source>
        <dbReference type="SAM" id="SignalP"/>
    </source>
</evidence>
<comment type="caution">
    <text evidence="2">The sequence shown here is derived from an EMBL/GenBank/DDBJ whole genome shotgun (WGS) entry which is preliminary data.</text>
</comment>
<organism evidence="2 3">
    <name type="scientific">Phytophthora nicotianae P1976</name>
    <dbReference type="NCBI Taxonomy" id="1317066"/>
    <lineage>
        <taxon>Eukaryota</taxon>
        <taxon>Sar</taxon>
        <taxon>Stramenopiles</taxon>
        <taxon>Oomycota</taxon>
        <taxon>Peronosporomycetes</taxon>
        <taxon>Peronosporales</taxon>
        <taxon>Peronosporaceae</taxon>
        <taxon>Phytophthora</taxon>
    </lineage>
</organism>
<feature type="signal peptide" evidence="1">
    <location>
        <begin position="1"/>
        <end position="16"/>
    </location>
</feature>
<gene>
    <name evidence="2" type="ORF">F444_03383</name>
</gene>
<keyword evidence="1" id="KW-0732">Signal</keyword>
<evidence type="ECO:0000313" key="3">
    <source>
        <dbReference type="Proteomes" id="UP000028582"/>
    </source>
</evidence>
<sequence length="131" mass="14563">MGTSIATTLELPLLWAALETPESYKYALIPSKVRQTILCAYPNAGGTKAVNPVQCEDFYVTGDGAQLNLVHISNSEPIKANDASAQRSRVGRTVGGEYNRRELAALHSRITANRRYMTEMTHEVQRLRNEQ</sequence>
<feature type="chain" id="PRO_5001754550" evidence="1">
    <location>
        <begin position="17"/>
        <end position="131"/>
    </location>
</feature>
<accession>A0A081AUB4</accession>
<protein>
    <submittedName>
        <fullName evidence="2">Uncharacterized protein</fullName>
    </submittedName>
</protein>
<dbReference type="Proteomes" id="UP000028582">
    <property type="component" value="Unassembled WGS sequence"/>
</dbReference>
<dbReference type="AlphaFoldDB" id="A0A081AUB4"/>
<dbReference type="EMBL" id="ANJA01000692">
    <property type="protein sequence ID" value="ETO82475.1"/>
    <property type="molecule type" value="Genomic_DNA"/>
</dbReference>
<reference evidence="2 3" key="1">
    <citation type="submission" date="2013-11" db="EMBL/GenBank/DDBJ databases">
        <title>The Genome Sequence of Phytophthora parasitica P1976.</title>
        <authorList>
            <consortium name="The Broad Institute Genomics Platform"/>
            <person name="Russ C."/>
            <person name="Tyler B."/>
            <person name="Panabieres F."/>
            <person name="Shan W."/>
            <person name="Tripathy S."/>
            <person name="Grunwald N."/>
            <person name="Machado M."/>
            <person name="Johnson C.S."/>
            <person name="Walker B."/>
            <person name="Young S."/>
            <person name="Zeng Q."/>
            <person name="Gargeya S."/>
            <person name="Fitzgerald M."/>
            <person name="Haas B."/>
            <person name="Abouelleil A."/>
            <person name="Allen A.W."/>
            <person name="Alvarado L."/>
            <person name="Arachchi H.M."/>
            <person name="Berlin A.M."/>
            <person name="Chapman S.B."/>
            <person name="Gainer-Dewar J."/>
            <person name="Goldberg J."/>
            <person name="Griggs A."/>
            <person name="Gujja S."/>
            <person name="Hansen M."/>
            <person name="Howarth C."/>
            <person name="Imamovic A."/>
            <person name="Ireland A."/>
            <person name="Larimer J."/>
            <person name="McCowan C."/>
            <person name="Murphy C."/>
            <person name="Pearson M."/>
            <person name="Poon T.W."/>
            <person name="Priest M."/>
            <person name="Roberts A."/>
            <person name="Saif S."/>
            <person name="Shea T."/>
            <person name="Sisk P."/>
            <person name="Sykes S."/>
            <person name="Wortman J."/>
            <person name="Nusbaum C."/>
            <person name="Birren B."/>
        </authorList>
    </citation>
    <scope>NUCLEOTIDE SEQUENCE [LARGE SCALE GENOMIC DNA]</scope>
    <source>
        <strain evidence="2 3">P1976</strain>
    </source>
</reference>